<dbReference type="InterPro" id="IPR031468">
    <property type="entry name" value="SMP_LBD"/>
</dbReference>
<dbReference type="SUPFAM" id="SSF49562">
    <property type="entry name" value="C2 domain (Calcium/lipid-binding domain, CaLB)"/>
    <property type="match status" value="1"/>
</dbReference>
<dbReference type="Gene3D" id="2.60.40.150">
    <property type="entry name" value="C2 domain"/>
    <property type="match status" value="1"/>
</dbReference>
<dbReference type="GO" id="GO:0012505">
    <property type="term" value="C:endomembrane system"/>
    <property type="evidence" value="ECO:0007669"/>
    <property type="project" value="UniProtKB-ARBA"/>
</dbReference>
<evidence type="ECO:0000256" key="3">
    <source>
        <dbReference type="ARBA" id="ARBA00022692"/>
    </source>
</evidence>
<protein>
    <recommendedName>
        <fullName evidence="15">C2 domain-containing protein</fullName>
    </recommendedName>
</protein>
<evidence type="ECO:0000313" key="14">
    <source>
        <dbReference type="Proteomes" id="UP000799324"/>
    </source>
</evidence>
<keyword evidence="6" id="KW-0106">Calcium</keyword>
<dbReference type="Proteomes" id="UP000799324">
    <property type="component" value="Unassembled WGS sequence"/>
</dbReference>
<sequence>MENLSLVDKLTASGGGEPAGFLNDIVEQLWPNICVAGANIIKEAVEPILASTLPGPLGNLRFVKLDFGNVPIRFSNVDVHKTPNAGIKLDMDLDWRGVCDIELDGSRAPKIGIEKVQLKGRLSILLAPLTNIIPLIGAAQIAFINPPTLSLDFTDAANIADSGIISSAIRKTILNVIAGILVLPNRLLVKLDANNDYFKTYQPHQGVLRLTVEKATNIAGPKKASGAKRLLQKLVKDVPDCYVKVNVGAEEEWRTGVQSNNTEPAWNETHDFLVTDFDQVIALDVQDDDLAGDDDIGLAYTTIKDILLKGGSQELSLTHNGEATQARLTVHAEFFDLVAEAGNLSASTQDTGSPGGEICGLATILVAGVTGLNGARDELNPSVKVSLGEGNPKTSFQTAAQTYSPGTDIFNPSFDQAFRIPLTADLLSNPCDFKISLLNKATEVGSVVVPFQDVAGANGMVKAGAFDVGAGAKVKVSLAVQGMRRAK</sequence>
<gene>
    <name evidence="13" type="ORF">K491DRAFT_723305</name>
</gene>
<evidence type="ECO:0000259" key="12">
    <source>
        <dbReference type="PROSITE" id="PS51847"/>
    </source>
</evidence>
<dbReference type="InterPro" id="IPR051634">
    <property type="entry name" value="Extended_Synaptotagmin"/>
</dbReference>
<evidence type="ECO:0000256" key="9">
    <source>
        <dbReference type="ARBA" id="ARBA00023121"/>
    </source>
</evidence>
<reference evidence="13" key="1">
    <citation type="journal article" date="2020" name="Stud. Mycol.">
        <title>101 Dothideomycetes genomes: a test case for predicting lifestyles and emergence of pathogens.</title>
        <authorList>
            <person name="Haridas S."/>
            <person name="Albert R."/>
            <person name="Binder M."/>
            <person name="Bloem J."/>
            <person name="Labutti K."/>
            <person name="Salamov A."/>
            <person name="Andreopoulos B."/>
            <person name="Baker S."/>
            <person name="Barry K."/>
            <person name="Bills G."/>
            <person name="Bluhm B."/>
            <person name="Cannon C."/>
            <person name="Castanera R."/>
            <person name="Culley D."/>
            <person name="Daum C."/>
            <person name="Ezra D."/>
            <person name="Gonzalez J."/>
            <person name="Henrissat B."/>
            <person name="Kuo A."/>
            <person name="Liang C."/>
            <person name="Lipzen A."/>
            <person name="Lutzoni F."/>
            <person name="Magnuson J."/>
            <person name="Mondo S."/>
            <person name="Nolan M."/>
            <person name="Ohm R."/>
            <person name="Pangilinan J."/>
            <person name="Park H.-J."/>
            <person name="Ramirez L."/>
            <person name="Alfaro M."/>
            <person name="Sun H."/>
            <person name="Tritt A."/>
            <person name="Yoshinaga Y."/>
            <person name="Zwiers L.-H."/>
            <person name="Turgeon B."/>
            <person name="Goodwin S."/>
            <person name="Spatafora J."/>
            <person name="Crous P."/>
            <person name="Grigoriev I."/>
        </authorList>
    </citation>
    <scope>NUCLEOTIDE SEQUENCE</scope>
    <source>
        <strain evidence="13">CBS 122681</strain>
    </source>
</reference>
<keyword evidence="3" id="KW-0812">Transmembrane</keyword>
<name>A0A6A6SMM1_9PLEO</name>
<dbReference type="AlphaFoldDB" id="A0A6A6SMM1"/>
<evidence type="ECO:0000256" key="4">
    <source>
        <dbReference type="ARBA" id="ARBA00022723"/>
    </source>
</evidence>
<dbReference type="EMBL" id="MU004601">
    <property type="protein sequence ID" value="KAF2647598.1"/>
    <property type="molecule type" value="Genomic_DNA"/>
</dbReference>
<evidence type="ECO:0000256" key="10">
    <source>
        <dbReference type="ARBA" id="ARBA00023136"/>
    </source>
</evidence>
<keyword evidence="2" id="KW-0813">Transport</keyword>
<dbReference type="PROSITE" id="PS50004">
    <property type="entry name" value="C2"/>
    <property type="match status" value="1"/>
</dbReference>
<dbReference type="Pfam" id="PF17047">
    <property type="entry name" value="SMP_LBD"/>
    <property type="match status" value="1"/>
</dbReference>
<dbReference type="InterPro" id="IPR000008">
    <property type="entry name" value="C2_dom"/>
</dbReference>
<dbReference type="Pfam" id="PF00168">
    <property type="entry name" value="C2"/>
    <property type="match status" value="2"/>
</dbReference>
<evidence type="ECO:0000256" key="7">
    <source>
        <dbReference type="ARBA" id="ARBA00022989"/>
    </source>
</evidence>
<dbReference type="GO" id="GO:0006869">
    <property type="term" value="P:lipid transport"/>
    <property type="evidence" value="ECO:0007669"/>
    <property type="project" value="UniProtKB-KW"/>
</dbReference>
<keyword evidence="14" id="KW-1185">Reference proteome</keyword>
<evidence type="ECO:0000313" key="13">
    <source>
        <dbReference type="EMBL" id="KAF2647598.1"/>
    </source>
</evidence>
<keyword evidence="7" id="KW-1133">Transmembrane helix</keyword>
<organism evidence="13 14">
    <name type="scientific">Lophiostoma macrostomum CBS 122681</name>
    <dbReference type="NCBI Taxonomy" id="1314788"/>
    <lineage>
        <taxon>Eukaryota</taxon>
        <taxon>Fungi</taxon>
        <taxon>Dikarya</taxon>
        <taxon>Ascomycota</taxon>
        <taxon>Pezizomycotina</taxon>
        <taxon>Dothideomycetes</taxon>
        <taxon>Pleosporomycetidae</taxon>
        <taxon>Pleosporales</taxon>
        <taxon>Lophiostomataceae</taxon>
        <taxon>Lophiostoma</taxon>
    </lineage>
</organism>
<dbReference type="PROSITE" id="PS51847">
    <property type="entry name" value="SMP"/>
    <property type="match status" value="1"/>
</dbReference>
<dbReference type="GO" id="GO:0008289">
    <property type="term" value="F:lipid binding"/>
    <property type="evidence" value="ECO:0007669"/>
    <property type="project" value="UniProtKB-KW"/>
</dbReference>
<dbReference type="InterPro" id="IPR039010">
    <property type="entry name" value="Synaptotagmin_SMP"/>
</dbReference>
<evidence type="ECO:0000256" key="6">
    <source>
        <dbReference type="ARBA" id="ARBA00022837"/>
    </source>
</evidence>
<evidence type="ECO:0000259" key="11">
    <source>
        <dbReference type="PROSITE" id="PS50004"/>
    </source>
</evidence>
<accession>A0A6A6SMM1</accession>
<dbReference type="PANTHER" id="PTHR45761">
    <property type="entry name" value="EXTENDED SYNAPTOTAGMIN-LIKE PROTEIN 2, ISOFORM C"/>
    <property type="match status" value="1"/>
</dbReference>
<dbReference type="InterPro" id="IPR035892">
    <property type="entry name" value="C2_domain_sf"/>
</dbReference>
<evidence type="ECO:0008006" key="15">
    <source>
        <dbReference type="Google" id="ProtNLM"/>
    </source>
</evidence>
<proteinExistence type="predicted"/>
<dbReference type="OrthoDB" id="1029639at2759"/>
<dbReference type="GO" id="GO:0016020">
    <property type="term" value="C:membrane"/>
    <property type="evidence" value="ECO:0007669"/>
    <property type="project" value="UniProtKB-SubCell"/>
</dbReference>
<dbReference type="GO" id="GO:0005737">
    <property type="term" value="C:cytoplasm"/>
    <property type="evidence" value="ECO:0007669"/>
    <property type="project" value="UniProtKB-ARBA"/>
</dbReference>
<keyword evidence="4" id="KW-0479">Metal-binding</keyword>
<dbReference type="CDD" id="cd00030">
    <property type="entry name" value="C2"/>
    <property type="match status" value="1"/>
</dbReference>
<feature type="domain" description="SMP-LTD" evidence="12">
    <location>
        <begin position="15"/>
        <end position="192"/>
    </location>
</feature>
<evidence type="ECO:0000256" key="2">
    <source>
        <dbReference type="ARBA" id="ARBA00022448"/>
    </source>
</evidence>
<dbReference type="CDD" id="cd21670">
    <property type="entry name" value="SMP_ESyt"/>
    <property type="match status" value="1"/>
</dbReference>
<dbReference type="GO" id="GO:0046872">
    <property type="term" value="F:metal ion binding"/>
    <property type="evidence" value="ECO:0007669"/>
    <property type="project" value="UniProtKB-KW"/>
</dbReference>
<keyword evidence="10" id="KW-0472">Membrane</keyword>
<comment type="subcellular location">
    <subcellularLocation>
        <location evidence="1">Membrane</location>
    </subcellularLocation>
</comment>
<dbReference type="SMART" id="SM00239">
    <property type="entry name" value="C2"/>
    <property type="match status" value="2"/>
</dbReference>
<evidence type="ECO:0000256" key="8">
    <source>
        <dbReference type="ARBA" id="ARBA00023055"/>
    </source>
</evidence>
<evidence type="ECO:0000256" key="1">
    <source>
        <dbReference type="ARBA" id="ARBA00004370"/>
    </source>
</evidence>
<keyword evidence="9" id="KW-0446">Lipid-binding</keyword>
<keyword evidence="8" id="KW-0445">Lipid transport</keyword>
<evidence type="ECO:0000256" key="5">
    <source>
        <dbReference type="ARBA" id="ARBA00022737"/>
    </source>
</evidence>
<keyword evidence="5" id="KW-0677">Repeat</keyword>
<feature type="domain" description="C2" evidence="11">
    <location>
        <begin position="183"/>
        <end position="317"/>
    </location>
</feature>
<dbReference type="PANTHER" id="PTHR45761:SF1">
    <property type="entry name" value="EXTENDED SYNAPTOTAGMIN-LIKE PROTEIN 2, ISOFORM C"/>
    <property type="match status" value="1"/>
</dbReference>